<comment type="caution">
    <text evidence="11">The sequence shown here is derived from an EMBL/GenBank/DDBJ whole genome shotgun (WGS) entry which is preliminary data.</text>
</comment>
<dbReference type="InterPro" id="IPR024167">
    <property type="entry name" value="Cytochrome_c4-like"/>
</dbReference>
<dbReference type="PANTHER" id="PTHR33751">
    <property type="entry name" value="CBB3-TYPE CYTOCHROME C OXIDASE SUBUNIT FIXP"/>
    <property type="match status" value="1"/>
</dbReference>
<dbReference type="Pfam" id="PF00034">
    <property type="entry name" value="Cytochrom_C"/>
    <property type="match status" value="2"/>
</dbReference>
<evidence type="ECO:0000313" key="12">
    <source>
        <dbReference type="Proteomes" id="UP001157353"/>
    </source>
</evidence>
<sequence>MNKLLVTLIAVFGLSNMAIAQGNIEAGKAKSATCVACHGEDGNSPSDLYPKIAGQHESYLEKQLIQFKNGERSDPIMMGMVAGLSDQDMKDLAAYFSAQPATPETVSPEIAVAGRDLYMGGDKERGIPACTACHGPRGNGLELAKFPKISNQHPAYLKAQLEKFRSQARENDPNGMMGDISAKLTDADIELLSKYISALH</sequence>
<dbReference type="PANTHER" id="PTHR33751:SF9">
    <property type="entry name" value="CYTOCHROME C4"/>
    <property type="match status" value="1"/>
</dbReference>
<dbReference type="InterPro" id="IPR009056">
    <property type="entry name" value="Cyt_c-like_dom"/>
</dbReference>
<dbReference type="PROSITE" id="PS51007">
    <property type="entry name" value="CYTC"/>
    <property type="match status" value="2"/>
</dbReference>
<evidence type="ECO:0000313" key="11">
    <source>
        <dbReference type="EMBL" id="GLS90693.1"/>
    </source>
</evidence>
<accession>A0ABQ6DZV4</accession>
<keyword evidence="9" id="KW-0732">Signal</keyword>
<keyword evidence="3 8" id="KW-0349">Heme</keyword>
<evidence type="ECO:0000256" key="1">
    <source>
        <dbReference type="ARBA" id="ARBA00004418"/>
    </source>
</evidence>
<keyword evidence="7 8" id="KW-0408">Iron</keyword>
<dbReference type="Gene3D" id="1.10.760.10">
    <property type="entry name" value="Cytochrome c-like domain"/>
    <property type="match status" value="2"/>
</dbReference>
<dbReference type="SUPFAM" id="SSF46626">
    <property type="entry name" value="Cytochrome c"/>
    <property type="match status" value="2"/>
</dbReference>
<feature type="domain" description="Cytochrome c" evidence="10">
    <location>
        <begin position="109"/>
        <end position="200"/>
    </location>
</feature>
<dbReference type="PIRSF" id="PIRSF000005">
    <property type="entry name" value="Cytochrome_c4"/>
    <property type="match status" value="1"/>
</dbReference>
<organism evidence="11 12">
    <name type="scientific">Psychromonas marina</name>
    <dbReference type="NCBI Taxonomy" id="88364"/>
    <lineage>
        <taxon>Bacteria</taxon>
        <taxon>Pseudomonadati</taxon>
        <taxon>Pseudomonadota</taxon>
        <taxon>Gammaproteobacteria</taxon>
        <taxon>Alteromonadales</taxon>
        <taxon>Psychromonadaceae</taxon>
        <taxon>Psychromonas</taxon>
    </lineage>
</organism>
<evidence type="ECO:0000256" key="2">
    <source>
        <dbReference type="ARBA" id="ARBA00022448"/>
    </source>
</evidence>
<feature type="chain" id="PRO_5047519430" evidence="9">
    <location>
        <begin position="21"/>
        <end position="200"/>
    </location>
</feature>
<evidence type="ECO:0000256" key="7">
    <source>
        <dbReference type="ARBA" id="ARBA00023004"/>
    </source>
</evidence>
<dbReference type="EMBL" id="BSPQ01000005">
    <property type="protein sequence ID" value="GLS90693.1"/>
    <property type="molecule type" value="Genomic_DNA"/>
</dbReference>
<evidence type="ECO:0000256" key="6">
    <source>
        <dbReference type="ARBA" id="ARBA00022982"/>
    </source>
</evidence>
<reference evidence="12" key="1">
    <citation type="journal article" date="2019" name="Int. J. Syst. Evol. Microbiol.">
        <title>The Global Catalogue of Microorganisms (GCM) 10K type strain sequencing project: providing services to taxonomists for standard genome sequencing and annotation.</title>
        <authorList>
            <consortium name="The Broad Institute Genomics Platform"/>
            <consortium name="The Broad Institute Genome Sequencing Center for Infectious Disease"/>
            <person name="Wu L."/>
            <person name="Ma J."/>
        </authorList>
    </citation>
    <scope>NUCLEOTIDE SEQUENCE [LARGE SCALE GENOMIC DNA]</scope>
    <source>
        <strain evidence="12">NBRC 103166</strain>
    </source>
</reference>
<comment type="subcellular location">
    <subcellularLocation>
        <location evidence="1">Periplasm</location>
    </subcellularLocation>
</comment>
<proteinExistence type="predicted"/>
<keyword evidence="5" id="KW-0574">Periplasm</keyword>
<feature type="domain" description="Cytochrome c" evidence="10">
    <location>
        <begin position="22"/>
        <end position="100"/>
    </location>
</feature>
<dbReference type="InterPro" id="IPR050597">
    <property type="entry name" value="Cytochrome_c_Oxidase_Subunit"/>
</dbReference>
<gene>
    <name evidence="11" type="ORF">GCM10007916_17600</name>
</gene>
<evidence type="ECO:0000256" key="3">
    <source>
        <dbReference type="ARBA" id="ARBA00022617"/>
    </source>
</evidence>
<evidence type="ECO:0000256" key="9">
    <source>
        <dbReference type="SAM" id="SignalP"/>
    </source>
</evidence>
<dbReference type="InterPro" id="IPR036909">
    <property type="entry name" value="Cyt_c-like_dom_sf"/>
</dbReference>
<feature type="signal peptide" evidence="9">
    <location>
        <begin position="1"/>
        <end position="20"/>
    </location>
</feature>
<dbReference type="Proteomes" id="UP001157353">
    <property type="component" value="Unassembled WGS sequence"/>
</dbReference>
<keyword evidence="12" id="KW-1185">Reference proteome</keyword>
<evidence type="ECO:0000256" key="5">
    <source>
        <dbReference type="ARBA" id="ARBA00022764"/>
    </source>
</evidence>
<evidence type="ECO:0000256" key="8">
    <source>
        <dbReference type="PROSITE-ProRule" id="PRU00433"/>
    </source>
</evidence>
<evidence type="ECO:0000256" key="4">
    <source>
        <dbReference type="ARBA" id="ARBA00022723"/>
    </source>
</evidence>
<keyword evidence="4 8" id="KW-0479">Metal-binding</keyword>
<name>A0ABQ6DZV4_9GAMM</name>
<dbReference type="RefSeq" id="WP_284203815.1">
    <property type="nucleotide sequence ID" value="NZ_BSPQ01000005.1"/>
</dbReference>
<evidence type="ECO:0000259" key="10">
    <source>
        <dbReference type="PROSITE" id="PS51007"/>
    </source>
</evidence>
<protein>
    <submittedName>
        <fullName evidence="11">Cytochrome c</fullName>
    </submittedName>
</protein>
<keyword evidence="2" id="KW-0813">Transport</keyword>
<keyword evidence="6" id="KW-0249">Electron transport</keyword>